<dbReference type="SMART" id="SM00829">
    <property type="entry name" value="PKS_ER"/>
    <property type="match status" value="1"/>
</dbReference>
<keyword evidence="2 4" id="KW-0862">Zinc</keyword>
<evidence type="ECO:0000313" key="7">
    <source>
        <dbReference type="Proteomes" id="UP001519343"/>
    </source>
</evidence>
<dbReference type="InterPro" id="IPR020843">
    <property type="entry name" value="ER"/>
</dbReference>
<keyword evidence="1 4" id="KW-0479">Metal-binding</keyword>
<dbReference type="RefSeq" id="WP_209812248.1">
    <property type="nucleotide sequence ID" value="NZ_JAGGKT010000018.1"/>
</dbReference>
<dbReference type="Pfam" id="PF08240">
    <property type="entry name" value="ADH_N"/>
    <property type="match status" value="1"/>
</dbReference>
<dbReference type="InterPro" id="IPR002328">
    <property type="entry name" value="ADH_Zn_CS"/>
</dbReference>
<evidence type="ECO:0000256" key="1">
    <source>
        <dbReference type="ARBA" id="ARBA00022723"/>
    </source>
</evidence>
<keyword evidence="7" id="KW-1185">Reference proteome</keyword>
<dbReference type="SUPFAM" id="SSF51735">
    <property type="entry name" value="NAD(P)-binding Rossmann-fold domains"/>
    <property type="match status" value="1"/>
</dbReference>
<dbReference type="InterPro" id="IPR013149">
    <property type="entry name" value="ADH-like_C"/>
</dbReference>
<evidence type="ECO:0000313" key="6">
    <source>
        <dbReference type="EMBL" id="MBP1934242.1"/>
    </source>
</evidence>
<keyword evidence="3" id="KW-0560">Oxidoreductase</keyword>
<dbReference type="InterPro" id="IPR036291">
    <property type="entry name" value="NAD(P)-bd_dom_sf"/>
</dbReference>
<evidence type="ECO:0000256" key="4">
    <source>
        <dbReference type="RuleBase" id="RU361277"/>
    </source>
</evidence>
<sequence>MKATFYEGNKTIRIGECQPVAPKAGEVQIAVSYAGICGTDLHLYLGHMDRRVTFPQTLGHEMSGVVHAVGEGVTHVSVGEPVTVMPLDPCGDCPACHAGHNHICQNLKFLGIETPGAFQSYWTVPAFTVLPLPKGMSMEHGAMIEPLAVACHDVRIGEVKAGEYAVVLGGGPIGTLIALVAREAGAKVLVSEINPYRLELLKELGLETINPKEQDLLAYVQQQTAGAGADVVFEVTSSSVGAEVMTQLPRTRGRIVVVAIFSEPVKVDLFRFFWRELKLAGARVYEREDFDQAIALAASGKLPLDQIITDIYPLEDLEKGLKQMESGGKVMKILLRCSADE</sequence>
<comment type="caution">
    <text evidence="6">The sequence shown here is derived from an EMBL/GenBank/DDBJ whole genome shotgun (WGS) entry which is preliminary data.</text>
</comment>
<comment type="similarity">
    <text evidence="4">Belongs to the zinc-containing alcohol dehydrogenase family.</text>
</comment>
<dbReference type="InterPro" id="IPR050129">
    <property type="entry name" value="Zn_alcohol_dh"/>
</dbReference>
<evidence type="ECO:0000256" key="3">
    <source>
        <dbReference type="ARBA" id="ARBA00023002"/>
    </source>
</evidence>
<dbReference type="SUPFAM" id="SSF50129">
    <property type="entry name" value="GroES-like"/>
    <property type="match status" value="1"/>
</dbReference>
<dbReference type="Proteomes" id="UP001519343">
    <property type="component" value="Unassembled WGS sequence"/>
</dbReference>
<proteinExistence type="inferred from homology"/>
<accession>A0ABS4GVX6</accession>
<organism evidence="6 7">
    <name type="scientific">Ammoniphilus resinae</name>
    <dbReference type="NCBI Taxonomy" id="861532"/>
    <lineage>
        <taxon>Bacteria</taxon>
        <taxon>Bacillati</taxon>
        <taxon>Bacillota</taxon>
        <taxon>Bacilli</taxon>
        <taxon>Bacillales</taxon>
        <taxon>Paenibacillaceae</taxon>
        <taxon>Aneurinibacillus group</taxon>
        <taxon>Ammoniphilus</taxon>
    </lineage>
</organism>
<evidence type="ECO:0000259" key="5">
    <source>
        <dbReference type="SMART" id="SM00829"/>
    </source>
</evidence>
<dbReference type="PROSITE" id="PS00059">
    <property type="entry name" value="ADH_ZINC"/>
    <property type="match status" value="1"/>
</dbReference>
<dbReference type="Gene3D" id="3.90.180.10">
    <property type="entry name" value="Medium-chain alcohol dehydrogenases, catalytic domain"/>
    <property type="match status" value="1"/>
</dbReference>
<dbReference type="PANTHER" id="PTHR43401">
    <property type="entry name" value="L-THREONINE 3-DEHYDROGENASE"/>
    <property type="match status" value="1"/>
</dbReference>
<name>A0ABS4GVX6_9BACL</name>
<protein>
    <submittedName>
        <fullName evidence="6">2-desacetyl-2-hydroxyethyl bacteriochlorophyllide A dehydrogenase</fullName>
    </submittedName>
</protein>
<dbReference type="InterPro" id="IPR011032">
    <property type="entry name" value="GroES-like_sf"/>
</dbReference>
<comment type="cofactor">
    <cofactor evidence="4">
        <name>Zn(2+)</name>
        <dbReference type="ChEBI" id="CHEBI:29105"/>
    </cofactor>
</comment>
<dbReference type="Pfam" id="PF00107">
    <property type="entry name" value="ADH_zinc_N"/>
    <property type="match status" value="1"/>
</dbReference>
<evidence type="ECO:0000256" key="2">
    <source>
        <dbReference type="ARBA" id="ARBA00022833"/>
    </source>
</evidence>
<dbReference type="EMBL" id="JAGGKT010000018">
    <property type="protein sequence ID" value="MBP1934242.1"/>
    <property type="molecule type" value="Genomic_DNA"/>
</dbReference>
<gene>
    <name evidence="6" type="ORF">J2Z37_004261</name>
</gene>
<dbReference type="PANTHER" id="PTHR43401:SF2">
    <property type="entry name" value="L-THREONINE 3-DEHYDROGENASE"/>
    <property type="match status" value="1"/>
</dbReference>
<reference evidence="6 7" key="1">
    <citation type="submission" date="2021-03" db="EMBL/GenBank/DDBJ databases">
        <title>Genomic Encyclopedia of Type Strains, Phase IV (KMG-IV): sequencing the most valuable type-strain genomes for metagenomic binning, comparative biology and taxonomic classification.</title>
        <authorList>
            <person name="Goeker M."/>
        </authorList>
    </citation>
    <scope>NUCLEOTIDE SEQUENCE [LARGE SCALE GENOMIC DNA]</scope>
    <source>
        <strain evidence="6 7">DSM 24738</strain>
    </source>
</reference>
<dbReference type="InterPro" id="IPR013154">
    <property type="entry name" value="ADH-like_N"/>
</dbReference>
<feature type="domain" description="Enoyl reductase (ER)" evidence="5">
    <location>
        <begin position="8"/>
        <end position="335"/>
    </location>
</feature>
<dbReference type="Gene3D" id="3.40.50.720">
    <property type="entry name" value="NAD(P)-binding Rossmann-like Domain"/>
    <property type="match status" value="1"/>
</dbReference>